<evidence type="ECO:0000256" key="4">
    <source>
        <dbReference type="ARBA" id="ARBA00022452"/>
    </source>
</evidence>
<dbReference type="InterPro" id="IPR003192">
    <property type="entry name" value="Porin_LamB"/>
</dbReference>
<feature type="signal peptide" evidence="10">
    <location>
        <begin position="1"/>
        <end position="24"/>
    </location>
</feature>
<keyword evidence="9" id="KW-0998">Cell outer membrane</keyword>
<dbReference type="Proteomes" id="UP000809621">
    <property type="component" value="Unassembled WGS sequence"/>
</dbReference>
<evidence type="ECO:0000313" key="11">
    <source>
        <dbReference type="EMBL" id="MBM7035119.1"/>
    </source>
</evidence>
<sequence length="398" mass="43246">MKALKLLPISAAVLATLGSGIAIANDSDEGFYFSGYARYGAHFAAGDEAYVAPDGALNGASAGRLGNESNGGEFQFGNKMTSDNGTNWDLAVMLEHWGDTVGLKKFYAKANNVFESQPGMTVWAGRDFHQRPQTGLNDYFWMTHDGQGGGFTDLQIGGIAFDASVVGQVDGGGTGDNGNYAFTSKLHGIGLGDVGSLSFLFNYGFASDAADEDFEDYIGMTSYQLAAVMDFNHNGGWNQVILRYTDGAQDSVFMRNDDISTTMVHWEGGHNFTEQFELGYVAAYQDLTNDQNVQVYDNTEASRTNYNAIVRPMYSWNNIHSTWVEAGYSVVDYKDSGTNSAWKATLSQNISFGEAKSGDRPMLRFYATVGDATNEVTDLADKTELDTVSVGAMVEAWW</sequence>
<keyword evidence="8" id="KW-0472">Membrane</keyword>
<dbReference type="PANTHER" id="PTHR38762">
    <property type="entry name" value="CRYPTIC OUTER MEMBRANE PORIN BGLH-RELATED"/>
    <property type="match status" value="1"/>
</dbReference>
<dbReference type="Pfam" id="PF02264">
    <property type="entry name" value="LamB"/>
    <property type="match status" value="1"/>
</dbReference>
<keyword evidence="7" id="KW-0626">Porin</keyword>
<keyword evidence="10" id="KW-0732">Signal</keyword>
<proteinExistence type="inferred from homology"/>
<name>A0ABS2HDP0_9VIBR</name>
<evidence type="ECO:0000313" key="12">
    <source>
        <dbReference type="Proteomes" id="UP000809621"/>
    </source>
</evidence>
<keyword evidence="4" id="KW-1134">Transmembrane beta strand</keyword>
<comment type="subcellular location">
    <subcellularLocation>
        <location evidence="1">Cell outer membrane</location>
        <topology evidence="1">Multi-pass membrane protein</topology>
    </subcellularLocation>
</comment>
<evidence type="ECO:0000256" key="9">
    <source>
        <dbReference type="ARBA" id="ARBA00023237"/>
    </source>
</evidence>
<evidence type="ECO:0000256" key="3">
    <source>
        <dbReference type="ARBA" id="ARBA00022448"/>
    </source>
</evidence>
<dbReference type="PANTHER" id="PTHR38762:SF1">
    <property type="entry name" value="CRYPTIC OUTER MEMBRANE PORIN BGLH-RELATED"/>
    <property type="match status" value="1"/>
</dbReference>
<dbReference type="RefSeq" id="WP_205156748.1">
    <property type="nucleotide sequence ID" value="NZ_JAFEUM010000001.1"/>
</dbReference>
<reference evidence="11 12" key="1">
    <citation type="submission" date="2021-02" db="EMBL/GenBank/DDBJ databases">
        <authorList>
            <person name="Park J.-S."/>
        </authorList>
    </citation>
    <scope>NUCLEOTIDE SEQUENCE [LARGE SCALE GENOMIC DNA]</scope>
    <source>
        <strain evidence="11 12">188UL20-2</strain>
    </source>
</reference>
<keyword evidence="12" id="KW-1185">Reference proteome</keyword>
<dbReference type="EMBL" id="JAFEUM010000001">
    <property type="protein sequence ID" value="MBM7035119.1"/>
    <property type="molecule type" value="Genomic_DNA"/>
</dbReference>
<dbReference type="InterPro" id="IPR036998">
    <property type="entry name" value="Porin_LamB_sf"/>
</dbReference>
<evidence type="ECO:0000256" key="8">
    <source>
        <dbReference type="ARBA" id="ARBA00023136"/>
    </source>
</evidence>
<organism evidence="11 12">
    <name type="scientific">Vibrio ulleungensis</name>
    <dbReference type="NCBI Taxonomy" id="2807619"/>
    <lineage>
        <taxon>Bacteria</taxon>
        <taxon>Pseudomonadati</taxon>
        <taxon>Pseudomonadota</taxon>
        <taxon>Gammaproteobacteria</taxon>
        <taxon>Vibrionales</taxon>
        <taxon>Vibrionaceae</taxon>
        <taxon>Vibrio</taxon>
    </lineage>
</organism>
<protein>
    <submittedName>
        <fullName evidence="11">Carbohydrate porin</fullName>
    </submittedName>
</protein>
<evidence type="ECO:0000256" key="10">
    <source>
        <dbReference type="SAM" id="SignalP"/>
    </source>
</evidence>
<dbReference type="Gene3D" id="2.40.170.10">
    <property type="entry name" value="Porin, LamB type"/>
    <property type="match status" value="1"/>
</dbReference>
<keyword evidence="5" id="KW-0812">Transmembrane</keyword>
<comment type="similarity">
    <text evidence="2">Belongs to the porin LamB (TC 1.B.3) family.</text>
</comment>
<comment type="caution">
    <text evidence="11">The sequence shown here is derived from an EMBL/GenBank/DDBJ whole genome shotgun (WGS) entry which is preliminary data.</text>
</comment>
<evidence type="ECO:0000256" key="5">
    <source>
        <dbReference type="ARBA" id="ARBA00022692"/>
    </source>
</evidence>
<evidence type="ECO:0000256" key="6">
    <source>
        <dbReference type="ARBA" id="ARBA00023065"/>
    </source>
</evidence>
<dbReference type="InterPro" id="IPR050286">
    <property type="entry name" value="G_neg_Bact_CarbUptk_Porin"/>
</dbReference>
<keyword evidence="6" id="KW-0406">Ion transport</keyword>
<evidence type="ECO:0000256" key="7">
    <source>
        <dbReference type="ARBA" id="ARBA00023114"/>
    </source>
</evidence>
<accession>A0ABS2HDP0</accession>
<dbReference type="SUPFAM" id="SSF56935">
    <property type="entry name" value="Porins"/>
    <property type="match status" value="1"/>
</dbReference>
<evidence type="ECO:0000256" key="2">
    <source>
        <dbReference type="ARBA" id="ARBA00007055"/>
    </source>
</evidence>
<keyword evidence="3" id="KW-0813">Transport</keyword>
<feature type="chain" id="PRO_5046896879" evidence="10">
    <location>
        <begin position="25"/>
        <end position="398"/>
    </location>
</feature>
<evidence type="ECO:0000256" key="1">
    <source>
        <dbReference type="ARBA" id="ARBA00004571"/>
    </source>
</evidence>
<gene>
    <name evidence="11" type="ORF">JQC93_01765</name>
</gene>